<dbReference type="Proteomes" id="UP000195221">
    <property type="component" value="Unassembled WGS sequence"/>
</dbReference>
<protein>
    <submittedName>
        <fullName evidence="2">Uncharacterized protein</fullName>
    </submittedName>
</protein>
<comment type="caution">
    <text evidence="2">The sequence shown here is derived from an EMBL/GenBank/DDBJ whole genome shotgun (WGS) entry which is preliminary data.</text>
</comment>
<gene>
    <name evidence="2" type="ORF">PAMC26577_37890</name>
</gene>
<dbReference type="AlphaFoldDB" id="A0A242M5Q7"/>
<feature type="compositionally biased region" description="Basic and acidic residues" evidence="1">
    <location>
        <begin position="44"/>
        <end position="54"/>
    </location>
</feature>
<evidence type="ECO:0000256" key="1">
    <source>
        <dbReference type="SAM" id="MobiDB-lite"/>
    </source>
</evidence>
<feature type="region of interest" description="Disordered" evidence="1">
    <location>
        <begin position="1"/>
        <end position="63"/>
    </location>
</feature>
<dbReference type="EMBL" id="NBTZ01000161">
    <property type="protein sequence ID" value="OTP66361.1"/>
    <property type="molecule type" value="Genomic_DNA"/>
</dbReference>
<accession>A0A242M5Q7</accession>
<evidence type="ECO:0000313" key="3">
    <source>
        <dbReference type="Proteomes" id="UP000195221"/>
    </source>
</evidence>
<evidence type="ECO:0000313" key="2">
    <source>
        <dbReference type="EMBL" id="OTP66361.1"/>
    </source>
</evidence>
<reference evidence="2 3" key="1">
    <citation type="submission" date="2017-03" db="EMBL/GenBank/DDBJ databases">
        <title>Genome analysis of strain PAMC 26577.</title>
        <authorList>
            <person name="Oh H.-M."/>
            <person name="Yang J.-A."/>
        </authorList>
    </citation>
    <scope>NUCLEOTIDE SEQUENCE [LARGE SCALE GENOMIC DNA]</scope>
    <source>
        <strain evidence="2 3">PAMC 26577</strain>
    </source>
</reference>
<organism evidence="2 3">
    <name type="scientific">Caballeronia sordidicola</name>
    <name type="common">Burkholderia sordidicola</name>
    <dbReference type="NCBI Taxonomy" id="196367"/>
    <lineage>
        <taxon>Bacteria</taxon>
        <taxon>Pseudomonadati</taxon>
        <taxon>Pseudomonadota</taxon>
        <taxon>Betaproteobacteria</taxon>
        <taxon>Burkholderiales</taxon>
        <taxon>Burkholderiaceae</taxon>
        <taxon>Caballeronia</taxon>
    </lineage>
</organism>
<name>A0A242M5Q7_CABSO</name>
<proteinExistence type="predicted"/>
<sequence>MQKAQRKADRKEARIKKNAELGALEKKGYQPGGEQQDYPNNVQDAERKVQEHKAAAPRSISAP</sequence>
<feature type="compositionally biased region" description="Basic and acidic residues" evidence="1">
    <location>
        <begin position="1"/>
        <end position="28"/>
    </location>
</feature>